<organism evidence="3 4">
    <name type="scientific">Parascaris univalens</name>
    <name type="common">Nematode worm</name>
    <dbReference type="NCBI Taxonomy" id="6257"/>
    <lineage>
        <taxon>Eukaryota</taxon>
        <taxon>Metazoa</taxon>
        <taxon>Ecdysozoa</taxon>
        <taxon>Nematoda</taxon>
        <taxon>Chromadorea</taxon>
        <taxon>Rhabditida</taxon>
        <taxon>Spirurina</taxon>
        <taxon>Ascaridomorpha</taxon>
        <taxon>Ascaridoidea</taxon>
        <taxon>Ascarididae</taxon>
        <taxon>Parascaris</taxon>
    </lineage>
</organism>
<dbReference type="WBParaSite" id="PgR055_g054_t02">
    <property type="protein sequence ID" value="PgR055_g054_t02"/>
    <property type="gene ID" value="PgR055_g054"/>
</dbReference>
<feature type="transmembrane region" description="Helical" evidence="2">
    <location>
        <begin position="12"/>
        <end position="31"/>
    </location>
</feature>
<protein>
    <submittedName>
        <fullName evidence="4">Uncharacterized protein</fullName>
    </submittedName>
</protein>
<name>A0A915BTT7_PARUN</name>
<keyword evidence="2" id="KW-0472">Membrane</keyword>
<evidence type="ECO:0000313" key="3">
    <source>
        <dbReference type="Proteomes" id="UP000887569"/>
    </source>
</evidence>
<keyword evidence="2" id="KW-1133">Transmembrane helix</keyword>
<accession>A0A915BTT7</accession>
<keyword evidence="2" id="KW-0812">Transmembrane</keyword>
<feature type="transmembrane region" description="Helical" evidence="2">
    <location>
        <begin position="43"/>
        <end position="66"/>
    </location>
</feature>
<dbReference type="Proteomes" id="UP000887569">
    <property type="component" value="Unplaced"/>
</dbReference>
<reference evidence="4" key="1">
    <citation type="submission" date="2022-11" db="UniProtKB">
        <authorList>
            <consortium name="WormBaseParasite"/>
        </authorList>
    </citation>
    <scope>IDENTIFICATION</scope>
</reference>
<feature type="region of interest" description="Disordered" evidence="1">
    <location>
        <begin position="171"/>
        <end position="256"/>
    </location>
</feature>
<proteinExistence type="predicted"/>
<evidence type="ECO:0000256" key="1">
    <source>
        <dbReference type="SAM" id="MobiDB-lite"/>
    </source>
</evidence>
<evidence type="ECO:0000256" key="2">
    <source>
        <dbReference type="SAM" id="Phobius"/>
    </source>
</evidence>
<dbReference type="AlphaFoldDB" id="A0A915BTT7"/>
<evidence type="ECO:0000313" key="4">
    <source>
        <dbReference type="WBParaSite" id="PgR055_g054_t02"/>
    </source>
</evidence>
<sequence length="256" mass="28440">TRMVAIEKWKVRNGFCISAGVIAVAPATFILNRPGWYKEKALASGFPVLAVGSVFVVIAMTTQICERINERMIPLNRIILMAIGCLCIFTASIVFTVAVIMGNKREEYAIACATATYCWLAVLLDIVYIILSIVWPQDDVEQLLSQRLQGSGRVANNSCSIPIDANAQVPVVNGSLKPPRSQRSIPREHSMRGSINRESSIGHRKLAGQRDANIERRTHRSDRHSHRSDRRSLPSGEQSQRSASRRGVPMEQIPHI</sequence>
<keyword evidence="3" id="KW-1185">Reference proteome</keyword>
<feature type="transmembrane region" description="Helical" evidence="2">
    <location>
        <begin position="78"/>
        <end position="102"/>
    </location>
</feature>
<feature type="transmembrane region" description="Helical" evidence="2">
    <location>
        <begin position="108"/>
        <end position="135"/>
    </location>
</feature>
<feature type="compositionally biased region" description="Basic residues" evidence="1">
    <location>
        <begin position="217"/>
        <end position="229"/>
    </location>
</feature>